<keyword evidence="5" id="KW-1185">Reference proteome</keyword>
<comment type="caution">
    <text evidence="4">The sequence shown here is derived from an EMBL/GenBank/DDBJ whole genome shotgun (WGS) entry which is preliminary data.</text>
</comment>
<dbReference type="SUPFAM" id="SSF50998">
    <property type="entry name" value="Quinoprotein alcohol dehydrogenase-like"/>
    <property type="match status" value="1"/>
</dbReference>
<dbReference type="GO" id="GO:0006261">
    <property type="term" value="P:DNA-templated DNA replication"/>
    <property type="evidence" value="ECO:0007669"/>
    <property type="project" value="TreeGrafter"/>
</dbReference>
<keyword evidence="1 3" id="KW-0853">WD repeat</keyword>
<evidence type="ECO:0000256" key="1">
    <source>
        <dbReference type="ARBA" id="ARBA00022574"/>
    </source>
</evidence>
<dbReference type="InterPro" id="IPR045227">
    <property type="entry name" value="WDR18/Ipi3/RID3"/>
</dbReference>
<name>A0AAW0XZ59_CHEQU</name>
<dbReference type="GO" id="GO:0006364">
    <property type="term" value="P:rRNA processing"/>
    <property type="evidence" value="ECO:0007669"/>
    <property type="project" value="TreeGrafter"/>
</dbReference>
<feature type="non-terminal residue" evidence="4">
    <location>
        <position position="1"/>
    </location>
</feature>
<dbReference type="Pfam" id="PF00400">
    <property type="entry name" value="WD40"/>
    <property type="match status" value="3"/>
</dbReference>
<evidence type="ECO:0008006" key="6">
    <source>
        <dbReference type="Google" id="ProtNLM"/>
    </source>
</evidence>
<gene>
    <name evidence="4" type="ORF">OTU49_015481</name>
</gene>
<dbReference type="InterPro" id="IPR015943">
    <property type="entry name" value="WD40/YVTN_repeat-like_dom_sf"/>
</dbReference>
<evidence type="ECO:0000256" key="3">
    <source>
        <dbReference type="PROSITE-ProRule" id="PRU00221"/>
    </source>
</evidence>
<keyword evidence="2" id="KW-0677">Repeat</keyword>
<dbReference type="PANTHER" id="PTHR18763">
    <property type="entry name" value="WD-REPEAT PROTEIN 18"/>
    <property type="match status" value="1"/>
</dbReference>
<dbReference type="InterPro" id="IPR011047">
    <property type="entry name" value="Quinoprotein_ADH-like_sf"/>
</dbReference>
<dbReference type="AlphaFoldDB" id="A0AAW0XZ59"/>
<dbReference type="Proteomes" id="UP001445076">
    <property type="component" value="Unassembled WGS sequence"/>
</dbReference>
<dbReference type="Gene3D" id="2.130.10.10">
    <property type="entry name" value="YVTN repeat-like/Quinoprotein amine dehydrogenase"/>
    <property type="match status" value="2"/>
</dbReference>
<proteinExistence type="predicted"/>
<evidence type="ECO:0000313" key="5">
    <source>
        <dbReference type="Proteomes" id="UP001445076"/>
    </source>
</evidence>
<reference evidence="4 5" key="1">
    <citation type="journal article" date="2024" name="BMC Genomics">
        <title>Genome assembly of redclaw crayfish (Cherax quadricarinatus) provides insights into its immune adaptation and hypoxia tolerance.</title>
        <authorList>
            <person name="Liu Z."/>
            <person name="Zheng J."/>
            <person name="Li H."/>
            <person name="Fang K."/>
            <person name="Wang S."/>
            <person name="He J."/>
            <person name="Zhou D."/>
            <person name="Weng S."/>
            <person name="Chi M."/>
            <person name="Gu Z."/>
            <person name="He J."/>
            <person name="Li F."/>
            <person name="Wang M."/>
        </authorList>
    </citation>
    <scope>NUCLEOTIDE SEQUENCE [LARGE SCALE GENOMIC DNA]</scope>
    <source>
        <strain evidence="4">ZL_2023a</strain>
    </source>
</reference>
<dbReference type="SMART" id="SM00320">
    <property type="entry name" value="WD40"/>
    <property type="match status" value="5"/>
</dbReference>
<protein>
    <recommendedName>
        <fullName evidence="6">WD repeat-containing protein 18</fullName>
    </recommendedName>
</protein>
<feature type="repeat" description="WD" evidence="3">
    <location>
        <begin position="198"/>
        <end position="241"/>
    </location>
</feature>
<sequence>ALNSNNNHQLATLSHITTISLMSSIMEPLIDAIIVSSLNAGTDCIQVYDGATGTQLKSYRGLPVASSTLCLVGHGTYLMTAQRDKPFLQAWAIHRHEALQIRLVVPGKVNAMAISATGPKYCVTAINEKLYIYKLLSGRLLGVASRHYQPVTRLVFTPCGNYFASGGEDGFVYLWSLASFIEALHKYDAPQVQPHCILGQHSDTVTDLAMTSCGIRGFLVSSSLDHTARVFDLMTGRLMYTLVTAVGVTSVACNSLGSQLFLGHSDGTINIVNLLPAPLHGDVQVTSRGIECHQKSVRCVAVTASGNHLVTGGDDGVVKVWSVIAADLTTMGNAKNSHIALQRVVHMGRGPITNLSIMHTEREALTTTELELKDVIAPFSQDHSSPLGAPTTVPIQGRGKQHLHQLDLFNFTPELSVQETTVTEGNSKTNDDLQNSSHLQTANAQLFKFALRHIIEEKF</sequence>
<dbReference type="PROSITE" id="PS50082">
    <property type="entry name" value="WD_REPEATS_2"/>
    <property type="match status" value="3"/>
</dbReference>
<evidence type="ECO:0000256" key="2">
    <source>
        <dbReference type="ARBA" id="ARBA00022737"/>
    </source>
</evidence>
<accession>A0AAW0XZ59</accession>
<organism evidence="4 5">
    <name type="scientific">Cherax quadricarinatus</name>
    <name type="common">Australian red claw crayfish</name>
    <dbReference type="NCBI Taxonomy" id="27406"/>
    <lineage>
        <taxon>Eukaryota</taxon>
        <taxon>Metazoa</taxon>
        <taxon>Ecdysozoa</taxon>
        <taxon>Arthropoda</taxon>
        <taxon>Crustacea</taxon>
        <taxon>Multicrustacea</taxon>
        <taxon>Malacostraca</taxon>
        <taxon>Eumalacostraca</taxon>
        <taxon>Eucarida</taxon>
        <taxon>Decapoda</taxon>
        <taxon>Pleocyemata</taxon>
        <taxon>Astacidea</taxon>
        <taxon>Parastacoidea</taxon>
        <taxon>Parastacidae</taxon>
        <taxon>Cherax</taxon>
    </lineage>
</organism>
<evidence type="ECO:0000313" key="4">
    <source>
        <dbReference type="EMBL" id="KAK8749687.1"/>
    </source>
</evidence>
<feature type="repeat" description="WD" evidence="3">
    <location>
        <begin position="290"/>
        <end position="331"/>
    </location>
</feature>
<dbReference type="InterPro" id="IPR001680">
    <property type="entry name" value="WD40_rpt"/>
</dbReference>
<dbReference type="PANTHER" id="PTHR18763:SF0">
    <property type="entry name" value="WD REPEAT-CONTAINING PROTEIN 18"/>
    <property type="match status" value="1"/>
</dbReference>
<dbReference type="PROSITE" id="PS50294">
    <property type="entry name" value="WD_REPEATS_REGION"/>
    <property type="match status" value="2"/>
</dbReference>
<dbReference type="EMBL" id="JARKIK010000009">
    <property type="protein sequence ID" value="KAK8749687.1"/>
    <property type="molecule type" value="Genomic_DNA"/>
</dbReference>
<dbReference type="GO" id="GO:0120330">
    <property type="term" value="C:rixosome complex"/>
    <property type="evidence" value="ECO:0007669"/>
    <property type="project" value="TreeGrafter"/>
</dbReference>
<dbReference type="GO" id="GO:0005656">
    <property type="term" value="C:nuclear pre-replicative complex"/>
    <property type="evidence" value="ECO:0007669"/>
    <property type="project" value="TreeGrafter"/>
</dbReference>
<feature type="repeat" description="WD" evidence="3">
    <location>
        <begin position="144"/>
        <end position="179"/>
    </location>
</feature>